<evidence type="ECO:0000259" key="10">
    <source>
        <dbReference type="Pfam" id="PF02771"/>
    </source>
</evidence>
<evidence type="ECO:0000256" key="1">
    <source>
        <dbReference type="ARBA" id="ARBA00001974"/>
    </source>
</evidence>
<dbReference type="Gene3D" id="3.90.1200.10">
    <property type="match status" value="1"/>
</dbReference>
<keyword evidence="12" id="KW-1185">Reference proteome</keyword>
<dbReference type="FunFam" id="1.20.140.10:FF:000018">
    <property type="entry name" value="Acyl-CoA dehydrogenase family member 10"/>
    <property type="match status" value="1"/>
</dbReference>
<dbReference type="InterPro" id="IPR023198">
    <property type="entry name" value="PGP-like_dom2"/>
</dbReference>
<dbReference type="Proteomes" id="UP001347796">
    <property type="component" value="Unassembled WGS sequence"/>
</dbReference>
<organism evidence="11 12">
    <name type="scientific">Patella caerulea</name>
    <name type="common">Rayed Mediterranean limpet</name>
    <dbReference type="NCBI Taxonomy" id="87958"/>
    <lineage>
        <taxon>Eukaryota</taxon>
        <taxon>Metazoa</taxon>
        <taxon>Spiralia</taxon>
        <taxon>Lophotrochozoa</taxon>
        <taxon>Mollusca</taxon>
        <taxon>Gastropoda</taxon>
        <taxon>Patellogastropoda</taxon>
        <taxon>Patelloidea</taxon>
        <taxon>Patellidae</taxon>
        <taxon>Patella</taxon>
    </lineage>
</organism>
<dbReference type="InterPro" id="IPR009100">
    <property type="entry name" value="AcylCoA_DH/oxidase_NM_dom_sf"/>
</dbReference>
<name>A0AAN8KIG8_PATCE</name>
<dbReference type="CDD" id="cd02603">
    <property type="entry name" value="HAD_sEH-N_like"/>
    <property type="match status" value="1"/>
</dbReference>
<dbReference type="SUPFAM" id="SSF47203">
    <property type="entry name" value="Acyl-CoA dehydrogenase C-terminal domain-like"/>
    <property type="match status" value="1"/>
</dbReference>
<dbReference type="InterPro" id="IPR009075">
    <property type="entry name" value="AcylCo_DH/oxidase_C"/>
</dbReference>
<dbReference type="NCBIfam" id="TIGR01509">
    <property type="entry name" value="HAD-SF-IA-v3"/>
    <property type="match status" value="1"/>
</dbReference>
<comment type="cofactor">
    <cofactor evidence="1">
        <name>FAD</name>
        <dbReference type="ChEBI" id="CHEBI:57692"/>
    </cofactor>
</comment>
<dbReference type="InterPro" id="IPR036412">
    <property type="entry name" value="HAD-like_sf"/>
</dbReference>
<dbReference type="Pfam" id="PF00441">
    <property type="entry name" value="Acyl-CoA_dh_1"/>
    <property type="match status" value="1"/>
</dbReference>
<protein>
    <recommendedName>
        <fullName evidence="13">Acyl-CoA dehydrogenase family member 10</fullName>
    </recommendedName>
</protein>
<evidence type="ECO:0000259" key="9">
    <source>
        <dbReference type="Pfam" id="PF02770"/>
    </source>
</evidence>
<evidence type="ECO:0000313" key="12">
    <source>
        <dbReference type="Proteomes" id="UP001347796"/>
    </source>
</evidence>
<dbReference type="Gene3D" id="1.10.150.240">
    <property type="entry name" value="Putative phosphatase, domain 2"/>
    <property type="match status" value="1"/>
</dbReference>
<dbReference type="InterPro" id="IPR011009">
    <property type="entry name" value="Kinase-like_dom_sf"/>
</dbReference>
<evidence type="ECO:0000256" key="2">
    <source>
        <dbReference type="ARBA" id="ARBA00009347"/>
    </source>
</evidence>
<dbReference type="GO" id="GO:0050660">
    <property type="term" value="F:flavin adenine dinucleotide binding"/>
    <property type="evidence" value="ECO:0007669"/>
    <property type="project" value="InterPro"/>
</dbReference>
<dbReference type="PRINTS" id="PR00413">
    <property type="entry name" value="HADHALOGNASE"/>
</dbReference>
<dbReference type="SUPFAM" id="SSF56645">
    <property type="entry name" value="Acyl-CoA dehydrogenase NM domain-like"/>
    <property type="match status" value="1"/>
</dbReference>
<dbReference type="Gene3D" id="3.30.200.20">
    <property type="entry name" value="Phosphorylase Kinase, domain 1"/>
    <property type="match status" value="1"/>
</dbReference>
<dbReference type="NCBIfam" id="TIGR02247">
    <property type="entry name" value="HAD-1A3-hyp"/>
    <property type="match status" value="1"/>
</dbReference>
<dbReference type="PANTHER" id="PTHR47829">
    <property type="entry name" value="HYDROLASE, PUTATIVE (AFU_ORTHOLOGUE AFUA_1G12880)-RELATED"/>
    <property type="match status" value="1"/>
</dbReference>
<evidence type="ECO:0000259" key="8">
    <source>
        <dbReference type="Pfam" id="PF01636"/>
    </source>
</evidence>
<dbReference type="GO" id="GO:0016627">
    <property type="term" value="F:oxidoreductase activity, acting on the CH-CH group of donors"/>
    <property type="evidence" value="ECO:0007669"/>
    <property type="project" value="InterPro"/>
</dbReference>
<dbReference type="PANTHER" id="PTHR47829:SF3">
    <property type="entry name" value="AMINOGLYCOSIDE PHOSPHOTRANSFERASE DOMAIN-CONTAINING PROTEIN"/>
    <property type="match status" value="1"/>
</dbReference>
<dbReference type="InterPro" id="IPR002575">
    <property type="entry name" value="Aminoglycoside_PTrfase"/>
</dbReference>
<dbReference type="InterPro" id="IPR046373">
    <property type="entry name" value="Acyl-CoA_Oxase/DH_mid-dom_sf"/>
</dbReference>
<dbReference type="Gene3D" id="2.40.110.10">
    <property type="entry name" value="Butyryl-CoA Dehydrogenase, subunit A, domain 2"/>
    <property type="match status" value="1"/>
</dbReference>
<dbReference type="InterPro" id="IPR011945">
    <property type="entry name" value="HAD-SF_ppase_IA/epoxid_hydro_N"/>
</dbReference>
<accession>A0AAN8KIG8</accession>
<dbReference type="InterPro" id="IPR052898">
    <property type="entry name" value="ACAD10-like"/>
</dbReference>
<dbReference type="EMBL" id="JAZGQO010000002">
    <property type="protein sequence ID" value="KAK6192025.1"/>
    <property type="molecule type" value="Genomic_DNA"/>
</dbReference>
<dbReference type="InterPro" id="IPR023214">
    <property type="entry name" value="HAD_sf"/>
</dbReference>
<dbReference type="InterPro" id="IPR041726">
    <property type="entry name" value="ACAD10_11_N"/>
</dbReference>
<dbReference type="InterPro" id="IPR006439">
    <property type="entry name" value="HAD-SF_hydro_IA"/>
</dbReference>
<dbReference type="InterPro" id="IPR013786">
    <property type="entry name" value="AcylCoA_DH/ox_N"/>
</dbReference>
<evidence type="ECO:0000256" key="4">
    <source>
        <dbReference type="ARBA" id="ARBA00022827"/>
    </source>
</evidence>
<dbReference type="InterPro" id="IPR036250">
    <property type="entry name" value="AcylCo_DH-like_C"/>
</dbReference>
<feature type="domain" description="Acyl-CoA dehydrogenase/oxidase C-terminal" evidence="7">
    <location>
        <begin position="902"/>
        <end position="1050"/>
    </location>
</feature>
<evidence type="ECO:0000313" key="11">
    <source>
        <dbReference type="EMBL" id="KAK6192025.1"/>
    </source>
</evidence>
<keyword evidence="5" id="KW-0007">Acetylation</keyword>
<evidence type="ECO:0000256" key="3">
    <source>
        <dbReference type="ARBA" id="ARBA00022630"/>
    </source>
</evidence>
<dbReference type="Pfam" id="PF02770">
    <property type="entry name" value="Acyl-CoA_dh_M"/>
    <property type="match status" value="1"/>
</dbReference>
<keyword evidence="3" id="KW-0285">Flavoprotein</keyword>
<dbReference type="SUPFAM" id="SSF56784">
    <property type="entry name" value="HAD-like"/>
    <property type="match status" value="1"/>
</dbReference>
<keyword evidence="4" id="KW-0274">FAD</keyword>
<keyword evidence="6" id="KW-0560">Oxidoreductase</keyword>
<dbReference type="Gene3D" id="3.40.50.1000">
    <property type="entry name" value="HAD superfamily/HAD-like"/>
    <property type="match status" value="1"/>
</dbReference>
<comment type="caution">
    <text evidence="11">The sequence shown here is derived from an EMBL/GenBank/DDBJ whole genome shotgun (WGS) entry which is preliminary data.</text>
</comment>
<dbReference type="SFLD" id="SFLDS00003">
    <property type="entry name" value="Haloacid_Dehalogenase"/>
    <property type="match status" value="1"/>
</dbReference>
<dbReference type="AlphaFoldDB" id="A0AAN8KIG8"/>
<proteinExistence type="inferred from homology"/>
<dbReference type="Pfam" id="PF00702">
    <property type="entry name" value="Hydrolase"/>
    <property type="match status" value="1"/>
</dbReference>
<evidence type="ECO:0000256" key="5">
    <source>
        <dbReference type="ARBA" id="ARBA00022990"/>
    </source>
</evidence>
<dbReference type="Gene3D" id="1.20.140.10">
    <property type="entry name" value="Butyryl-CoA Dehydrogenase, subunit A, domain 3"/>
    <property type="match status" value="1"/>
</dbReference>
<dbReference type="InterPro" id="IPR037069">
    <property type="entry name" value="AcylCoA_DH/ox_N_sf"/>
</dbReference>
<dbReference type="Pfam" id="PF02771">
    <property type="entry name" value="Acyl-CoA_dh_N"/>
    <property type="match status" value="1"/>
</dbReference>
<evidence type="ECO:0000259" key="7">
    <source>
        <dbReference type="Pfam" id="PF00441"/>
    </source>
</evidence>
<evidence type="ECO:0008006" key="13">
    <source>
        <dbReference type="Google" id="ProtNLM"/>
    </source>
</evidence>
<dbReference type="CDD" id="cd05154">
    <property type="entry name" value="ACAD10_11_N-like"/>
    <property type="match status" value="1"/>
</dbReference>
<feature type="domain" description="Acyl-CoA dehydrogenase/oxidase N-terminal" evidence="10">
    <location>
        <begin position="662"/>
        <end position="785"/>
    </location>
</feature>
<feature type="domain" description="Acyl-CoA oxidase/dehydrogenase middle" evidence="9">
    <location>
        <begin position="789"/>
        <end position="890"/>
    </location>
</feature>
<sequence length="1061" mass="118096">MMLRVLNQMSQHSRNIRTTISTRHLSVTPQHLSSKDDKMASRKTKAVIFDMGGVVLPSPIQAFKDFERKNSLPAGFVVSLIVNGGEKNAWCQLEEGVLTLDQFKQAFSMECSQKAGKKIDASDLTNSLTNIIDVQPYPQITDAVKCIRAEGLKTALLTNNWFINNSKTEGLVPLDRSLFDVVVESCVEGVRKPNPRIFEICLDRLNIKPEEAVFLDDIGQNVKAAKQLGINTIKVIDPDQAVKDLESTLGLSLNHFVEGTETVPKHLNIPVDNLINFIQSNLGLSSTDPPIIRCFKHGQSNPTYYINYAGTEMVLRKKPPGKLLPSAHAVDREYQVMKALGSQDVPVPEMLAFCGDDSVIGTPFYLMRYMPGRIFKDHLLSSVPVSERRPIYSNMIDILCKIHSANIEKAGLSSYGKQGKYVERNFKRWAKQYEASKTHDIPSMDKLIDWIPKNLPQDEKVTVVHGDFRLDNLIFKQYNNDIIAVLDWELSTLGDPLTDLCTCCLAYYMPTGFPMIQGFSETNLKEHGLPSVEDILHQYCQTMKIPPIENWDFYLAFTFFRFAAILQGVYKRAVSGQSSSPESKFVGSFAEKIADVGWNLASQSASASRKSGITGGTTQSRNYSTSSRSVMSYISRPMSSSSHSNHAAQMPISVAGLSPRVQDLHQQVKTFIDEKVIPLEADFLKHQLSQDKWSVWPPMENLKAEAKSAGLWNLFLPVESDRDVKYGAGLSNVEYAFLCEQMGRSGIAPEVFNCSAPDTGNMEVLVKYGNEEQKKTWLQPLLDGKIRSCFGMTEPAVASSDATNIEASIRRERDYYIINGHKWWTSGASDPRCKMCIFMGKSDQSVSKHRQQSMIIVPMDAPGVTIVRPLLVFGFDDAPHGHAEVTFENVRVPVGNLLLGEGRGFEIAQGRLGPGRIHHCMRLIGMAERSLQLMVERTKSRIAFGKPLATQGTIQADVAKCRLEIEQARLLVLKAAHMMDIYGNKVAAPEIAMIKVAVPNMAQTVIDRAIQSYGGAGVSSDFPLAGFFMWARVLRIADGPDEVHLRSVARMEYAKSVNSKL</sequence>
<feature type="domain" description="Aminoglycoside phosphotransferase" evidence="8">
    <location>
        <begin position="295"/>
        <end position="520"/>
    </location>
</feature>
<comment type="similarity">
    <text evidence="2">Belongs to the acyl-CoA dehydrogenase family.</text>
</comment>
<gene>
    <name evidence="11" type="ORF">SNE40_003577</name>
</gene>
<dbReference type="SUPFAM" id="SSF56112">
    <property type="entry name" value="Protein kinase-like (PK-like)"/>
    <property type="match status" value="1"/>
</dbReference>
<dbReference type="InterPro" id="IPR006091">
    <property type="entry name" value="Acyl-CoA_Oxase/DH_mid-dom"/>
</dbReference>
<dbReference type="FunFam" id="2.40.110.10:FF:000002">
    <property type="entry name" value="Acyl-CoA dehydrogenase fadE12"/>
    <property type="match status" value="1"/>
</dbReference>
<evidence type="ECO:0000256" key="6">
    <source>
        <dbReference type="ARBA" id="ARBA00023002"/>
    </source>
</evidence>
<dbReference type="Pfam" id="PF01636">
    <property type="entry name" value="APH"/>
    <property type="match status" value="1"/>
</dbReference>
<dbReference type="Gene3D" id="1.10.540.10">
    <property type="entry name" value="Acyl-CoA dehydrogenase/oxidase, N-terminal domain"/>
    <property type="match status" value="1"/>
</dbReference>
<dbReference type="SFLD" id="SFLDG01129">
    <property type="entry name" value="C1.5:_HAD__Beta-PGM__Phosphata"/>
    <property type="match status" value="1"/>
</dbReference>
<reference evidence="11 12" key="1">
    <citation type="submission" date="2024-01" db="EMBL/GenBank/DDBJ databases">
        <title>The genome of the rayed Mediterranean limpet Patella caerulea (Linnaeus, 1758).</title>
        <authorList>
            <person name="Anh-Thu Weber A."/>
            <person name="Halstead-Nussloch G."/>
        </authorList>
    </citation>
    <scope>NUCLEOTIDE SEQUENCE [LARGE SCALE GENOMIC DNA]</scope>
    <source>
        <strain evidence="11">AATW-2023a</strain>
        <tissue evidence="11">Whole specimen</tissue>
    </source>
</reference>